<accession>A0A6P2D333</accession>
<name>A0A6P2D333_9BACT</name>
<reference evidence="1 2" key="1">
    <citation type="submission" date="2019-05" db="EMBL/GenBank/DDBJ databases">
        <authorList>
            <consortium name="Science for Life Laboratories"/>
        </authorList>
    </citation>
    <scope>NUCLEOTIDE SEQUENCE [LARGE SCALE GENOMIC DNA]</scope>
    <source>
        <strain evidence="1">Soil9</strain>
    </source>
</reference>
<dbReference type="PROSITE" id="PS51257">
    <property type="entry name" value="PROKAR_LIPOPROTEIN"/>
    <property type="match status" value="1"/>
</dbReference>
<dbReference type="KEGG" id="gms:SOIL9_21650"/>
<keyword evidence="2" id="KW-1185">Reference proteome</keyword>
<dbReference type="RefSeq" id="WP_162669951.1">
    <property type="nucleotide sequence ID" value="NZ_LR593886.1"/>
</dbReference>
<evidence type="ECO:0000313" key="2">
    <source>
        <dbReference type="Proteomes" id="UP000464178"/>
    </source>
</evidence>
<evidence type="ECO:0008006" key="3">
    <source>
        <dbReference type="Google" id="ProtNLM"/>
    </source>
</evidence>
<dbReference type="AlphaFoldDB" id="A0A6P2D333"/>
<proteinExistence type="predicted"/>
<dbReference type="EMBL" id="LR593886">
    <property type="protein sequence ID" value="VTR95549.1"/>
    <property type="molecule type" value="Genomic_DNA"/>
</dbReference>
<dbReference type="Proteomes" id="UP000464178">
    <property type="component" value="Chromosome"/>
</dbReference>
<organism evidence="1 2">
    <name type="scientific">Gemmata massiliana</name>
    <dbReference type="NCBI Taxonomy" id="1210884"/>
    <lineage>
        <taxon>Bacteria</taxon>
        <taxon>Pseudomonadati</taxon>
        <taxon>Planctomycetota</taxon>
        <taxon>Planctomycetia</taxon>
        <taxon>Gemmatales</taxon>
        <taxon>Gemmataceae</taxon>
        <taxon>Gemmata</taxon>
    </lineage>
</organism>
<gene>
    <name evidence="1" type="ORF">SOIL9_21650</name>
</gene>
<evidence type="ECO:0000313" key="1">
    <source>
        <dbReference type="EMBL" id="VTR95549.1"/>
    </source>
</evidence>
<protein>
    <recommendedName>
        <fullName evidence="3">Lipoprotein</fullName>
    </recommendedName>
</protein>
<sequence>MPRLFALALTTTLLFGSGCTTHADRLQDIRSAYNTGNVSAAKTKIDTAIAKSSREADVLKLDRAMVLLSEGNPREAETTLREIRDRFEAKEGKDLAEGALSMLTDDQQLAYAGEDYEKVMIRVMLALSNLLGDGSDATAYALQVNQKQQQIIEKSKSTDNEGKNLKANYKFVPSGAYLRAALREETHTNYDDVTRSLEQVAKWQPDFAPIKQDLERAKNGHHSQRGNGVVYVFTLVGRGPYKEERSEIVSTVAMLIADRILSATGKQSLPPTIAPIKIPRVVRPINQIASVTVSADGKAAGRTETITDIGQMATEQCEALMPETLARAVVRRVVKKGVIYGAKELVGSDQTQISSLALNVVGVAWEATESADTRCWGLLPDKIQVLRLELPAGEHTVALQPQGKNGTAMGPAETIRVQVRDGRNTYVMGNFPDAKLVGRLSTNGTGK</sequence>